<keyword evidence="5" id="KW-1185">Reference proteome</keyword>
<accession>A0AAV0CT26</accession>
<feature type="domain" description="RNase H type-1" evidence="2">
    <location>
        <begin position="242"/>
        <end position="348"/>
    </location>
</feature>
<evidence type="ECO:0000256" key="1">
    <source>
        <dbReference type="SAM" id="MobiDB-lite"/>
    </source>
</evidence>
<dbReference type="InterPro" id="IPR036397">
    <property type="entry name" value="RNaseH_sf"/>
</dbReference>
<feature type="domain" description="Reverse transcriptase zinc-binding" evidence="3">
    <location>
        <begin position="48"/>
        <end position="132"/>
    </location>
</feature>
<dbReference type="CDD" id="cd06222">
    <property type="entry name" value="RNase_H_like"/>
    <property type="match status" value="1"/>
</dbReference>
<evidence type="ECO:0000313" key="4">
    <source>
        <dbReference type="EMBL" id="CAH9084823.1"/>
    </source>
</evidence>
<dbReference type="PANTHER" id="PTHR47074">
    <property type="entry name" value="BNAC02G40300D PROTEIN"/>
    <property type="match status" value="1"/>
</dbReference>
<organism evidence="4 5">
    <name type="scientific">Cuscuta epithymum</name>
    <dbReference type="NCBI Taxonomy" id="186058"/>
    <lineage>
        <taxon>Eukaryota</taxon>
        <taxon>Viridiplantae</taxon>
        <taxon>Streptophyta</taxon>
        <taxon>Embryophyta</taxon>
        <taxon>Tracheophyta</taxon>
        <taxon>Spermatophyta</taxon>
        <taxon>Magnoliopsida</taxon>
        <taxon>eudicotyledons</taxon>
        <taxon>Gunneridae</taxon>
        <taxon>Pentapetalae</taxon>
        <taxon>asterids</taxon>
        <taxon>lamiids</taxon>
        <taxon>Solanales</taxon>
        <taxon>Convolvulaceae</taxon>
        <taxon>Cuscuteae</taxon>
        <taxon>Cuscuta</taxon>
        <taxon>Cuscuta subgen. Cuscuta</taxon>
    </lineage>
</organism>
<comment type="caution">
    <text evidence="4">The sequence shown here is derived from an EMBL/GenBank/DDBJ whole genome shotgun (WGS) entry which is preliminary data.</text>
</comment>
<proteinExistence type="predicted"/>
<dbReference type="PANTHER" id="PTHR47074:SF48">
    <property type="entry name" value="POLYNUCLEOTIDYL TRANSFERASE, RIBONUCLEASE H-LIKE SUPERFAMILY PROTEIN"/>
    <property type="match status" value="1"/>
</dbReference>
<dbReference type="Pfam" id="PF13456">
    <property type="entry name" value="RVT_3"/>
    <property type="match status" value="1"/>
</dbReference>
<dbReference type="InterPro" id="IPR044730">
    <property type="entry name" value="RNase_H-like_dom_plant"/>
</dbReference>
<evidence type="ECO:0000259" key="3">
    <source>
        <dbReference type="Pfam" id="PF13966"/>
    </source>
</evidence>
<dbReference type="GO" id="GO:0003676">
    <property type="term" value="F:nucleic acid binding"/>
    <property type="evidence" value="ECO:0007669"/>
    <property type="project" value="InterPro"/>
</dbReference>
<dbReference type="Proteomes" id="UP001152523">
    <property type="component" value="Unassembled WGS sequence"/>
</dbReference>
<dbReference type="GO" id="GO:0004523">
    <property type="term" value="F:RNA-DNA hybrid ribonuclease activity"/>
    <property type="evidence" value="ECO:0007669"/>
    <property type="project" value="InterPro"/>
</dbReference>
<feature type="region of interest" description="Disordered" evidence="1">
    <location>
        <begin position="210"/>
        <end position="233"/>
    </location>
</feature>
<dbReference type="Pfam" id="PF13966">
    <property type="entry name" value="zf-RVT"/>
    <property type="match status" value="1"/>
</dbReference>
<sequence length="349" mass="39077">MYVPLVSSMSLVKASPSTEDCEAISGIPLKGLHGKDELIWAANKNGKYSVRSCYQMLSPHVENRQAWTRVWKLNLPPKMKTFFWQVCTDCLPSKERLLQRRVSVWPVCSTCGVDRESTLHVFQDCVLAKEVWWSQNKSFLQVGATTFAAWADAVKGRCSKEELEQFVLICWSLWKSRNDKLWKNISTFWRGVVARGETMLAGWKEARVQQSDWKASSGGERGGGDGTQGKWQPPGAGVVKINVDAAVHSHGDWRGLGLVARNDKGSFIAGRSVRERGRFSVSTTEALAIREAVLWAAQAGWAEVIIESDALSVVQRIADSDGISYEDNIFAEIRHMIARFANLNVHYVQ</sequence>
<dbReference type="AlphaFoldDB" id="A0AAV0CT26"/>
<dbReference type="EMBL" id="CAMAPF010000048">
    <property type="protein sequence ID" value="CAH9084823.1"/>
    <property type="molecule type" value="Genomic_DNA"/>
</dbReference>
<evidence type="ECO:0000313" key="5">
    <source>
        <dbReference type="Proteomes" id="UP001152523"/>
    </source>
</evidence>
<dbReference type="InterPro" id="IPR012337">
    <property type="entry name" value="RNaseH-like_sf"/>
</dbReference>
<dbReference type="InterPro" id="IPR026960">
    <property type="entry name" value="RVT-Znf"/>
</dbReference>
<name>A0AAV0CT26_9ASTE</name>
<evidence type="ECO:0008006" key="6">
    <source>
        <dbReference type="Google" id="ProtNLM"/>
    </source>
</evidence>
<reference evidence="4" key="1">
    <citation type="submission" date="2022-07" db="EMBL/GenBank/DDBJ databases">
        <authorList>
            <person name="Macas J."/>
            <person name="Novak P."/>
            <person name="Neumann P."/>
        </authorList>
    </citation>
    <scope>NUCLEOTIDE SEQUENCE</scope>
</reference>
<dbReference type="InterPro" id="IPR002156">
    <property type="entry name" value="RNaseH_domain"/>
</dbReference>
<protein>
    <recommendedName>
        <fullName evidence="6">Reverse transcriptase zinc-binding domain-containing protein</fullName>
    </recommendedName>
</protein>
<gene>
    <name evidence="4" type="ORF">CEPIT_LOCUS9056</name>
</gene>
<dbReference type="Gene3D" id="3.30.420.10">
    <property type="entry name" value="Ribonuclease H-like superfamily/Ribonuclease H"/>
    <property type="match status" value="1"/>
</dbReference>
<evidence type="ECO:0000259" key="2">
    <source>
        <dbReference type="Pfam" id="PF13456"/>
    </source>
</evidence>
<dbReference type="SUPFAM" id="SSF53098">
    <property type="entry name" value="Ribonuclease H-like"/>
    <property type="match status" value="1"/>
</dbReference>
<dbReference type="InterPro" id="IPR052929">
    <property type="entry name" value="RNase_H-like_EbsB-rel"/>
</dbReference>